<evidence type="ECO:0000313" key="4">
    <source>
        <dbReference type="Proteomes" id="UP000470470"/>
    </source>
</evidence>
<dbReference type="EMBL" id="JAAGWK010000009">
    <property type="protein sequence ID" value="NEL53276.1"/>
    <property type="molecule type" value="Genomic_DNA"/>
</dbReference>
<comment type="caution">
    <text evidence="3">The sequence shown here is derived from an EMBL/GenBank/DDBJ whole genome shotgun (WGS) entry which is preliminary data.</text>
</comment>
<feature type="domain" description="CN hydrolase" evidence="2">
    <location>
        <begin position="3"/>
        <end position="265"/>
    </location>
</feature>
<evidence type="ECO:0000313" key="3">
    <source>
        <dbReference type="EMBL" id="NEL53276.1"/>
    </source>
</evidence>
<dbReference type="GO" id="GO:0016811">
    <property type="term" value="F:hydrolase activity, acting on carbon-nitrogen (but not peptide) bonds, in linear amides"/>
    <property type="evidence" value="ECO:0007669"/>
    <property type="project" value="TreeGrafter"/>
</dbReference>
<dbReference type="PANTHER" id="PTHR43674:SF16">
    <property type="entry name" value="CARBON-NITROGEN FAMILY, PUTATIVE (AFU_ORTHOLOGUE AFUA_5G02350)-RELATED"/>
    <property type="match status" value="1"/>
</dbReference>
<dbReference type="RefSeq" id="WP_152730602.1">
    <property type="nucleotide sequence ID" value="NZ_JAABOZ010000002.1"/>
</dbReference>
<accession>A0A7K3WAC3</accession>
<dbReference type="InterPro" id="IPR036526">
    <property type="entry name" value="C-N_Hydrolase_sf"/>
</dbReference>
<evidence type="ECO:0000256" key="1">
    <source>
        <dbReference type="ARBA" id="ARBA00022801"/>
    </source>
</evidence>
<sequence>MTLQVAVVQSGGQGSDPAAGLEQLCALVEQAATPGTDLVVLPELCSSPYFCTTRDAARHSRAEPLSGPTTTAFAALAARLGVAVMFGVYERAADGSLYNSAVLLDRTGALVRPTALDGTEAPAYRKMSIPSVCTPDLDTDEKFYFKPGPEPVAFTLDGVRLGCVICYDRSFPEYWLAARALGAQVVVALVSSFGWRDGLFVDELVVRAFETQVFVVAANRGGPETFEGATTSFFGRSCVIDPTGVLLAEAPAHESPVTLHATLDLAAVDAARSRLPLARDRRADVLALLARAAR</sequence>
<dbReference type="InterPro" id="IPR003010">
    <property type="entry name" value="C-N_Hydrolase"/>
</dbReference>
<dbReference type="PROSITE" id="PS50263">
    <property type="entry name" value="CN_HYDROLASE"/>
    <property type="match status" value="1"/>
</dbReference>
<dbReference type="Gene3D" id="3.60.110.10">
    <property type="entry name" value="Carbon-nitrogen hydrolase"/>
    <property type="match status" value="1"/>
</dbReference>
<evidence type="ECO:0000259" key="2">
    <source>
        <dbReference type="PROSITE" id="PS50263"/>
    </source>
</evidence>
<dbReference type="AlphaFoldDB" id="A0A7K3WAC3"/>
<dbReference type="CDD" id="cd07197">
    <property type="entry name" value="nitrilase"/>
    <property type="match status" value="1"/>
</dbReference>
<dbReference type="Pfam" id="PF00795">
    <property type="entry name" value="CN_hydrolase"/>
    <property type="match status" value="1"/>
</dbReference>
<name>A0A7K3WAC3_9ACTN</name>
<dbReference type="PANTHER" id="PTHR43674">
    <property type="entry name" value="NITRILASE C965.09-RELATED"/>
    <property type="match status" value="1"/>
</dbReference>
<dbReference type="SUPFAM" id="SSF56317">
    <property type="entry name" value="Carbon-nitrogen hydrolase"/>
    <property type="match status" value="1"/>
</dbReference>
<proteinExistence type="predicted"/>
<gene>
    <name evidence="3" type="ORF">G1H19_04515</name>
</gene>
<reference evidence="3 4" key="1">
    <citation type="submission" date="2020-02" db="EMBL/GenBank/DDBJ databases">
        <title>The whole genome sequence of CPCC 205119.</title>
        <authorList>
            <person name="Jiang Z."/>
        </authorList>
    </citation>
    <scope>NUCLEOTIDE SEQUENCE [LARGE SCALE GENOMIC DNA]</scope>
    <source>
        <strain evidence="3 4">CPCC 205119</strain>
    </source>
</reference>
<dbReference type="InterPro" id="IPR050345">
    <property type="entry name" value="Aliph_Amidase/BUP"/>
</dbReference>
<keyword evidence="1 3" id="KW-0378">Hydrolase</keyword>
<organism evidence="3 4">
    <name type="scientific">Goekera deserti</name>
    <dbReference type="NCBI Taxonomy" id="2497753"/>
    <lineage>
        <taxon>Bacteria</taxon>
        <taxon>Bacillati</taxon>
        <taxon>Actinomycetota</taxon>
        <taxon>Actinomycetes</taxon>
        <taxon>Geodermatophilales</taxon>
        <taxon>Geodermatophilaceae</taxon>
        <taxon>Goekera</taxon>
    </lineage>
</organism>
<protein>
    <submittedName>
        <fullName evidence="3">Carbon-nitrogen hydrolase family protein</fullName>
    </submittedName>
</protein>
<dbReference type="Proteomes" id="UP000470470">
    <property type="component" value="Unassembled WGS sequence"/>
</dbReference>
<keyword evidence="4" id="KW-1185">Reference proteome</keyword>